<comment type="similarity">
    <text evidence="1">Belongs to the IUNH family.</text>
</comment>
<feature type="domain" description="Inosine/uridine-preferring nucleoside hydrolase" evidence="4">
    <location>
        <begin position="5"/>
        <end position="319"/>
    </location>
</feature>
<name>A0A8J2T736_ZYGB2</name>
<evidence type="ECO:0000313" key="6">
    <source>
        <dbReference type="Proteomes" id="UP000019375"/>
    </source>
</evidence>
<dbReference type="PROSITE" id="PS01247">
    <property type="entry name" value="IUNH"/>
    <property type="match status" value="1"/>
</dbReference>
<keyword evidence="6" id="KW-1185">Reference proteome</keyword>
<dbReference type="AlphaFoldDB" id="A0A8J2T736"/>
<proteinExistence type="inferred from homology"/>
<evidence type="ECO:0000256" key="2">
    <source>
        <dbReference type="ARBA" id="ARBA00022801"/>
    </source>
</evidence>
<accession>A0A8J2T736</accession>
<reference evidence="6" key="1">
    <citation type="journal article" date="2013" name="Genome Announc.">
        <title>Genome sequence of the food spoilage yeast Zygosaccharomyces bailii CLIB 213(T).</title>
        <authorList>
            <person name="Galeote V."/>
            <person name="Bigey F."/>
            <person name="Devillers H."/>
            <person name="Neuveglise C."/>
            <person name="Dequin S."/>
        </authorList>
    </citation>
    <scope>NUCLEOTIDE SEQUENCE [LARGE SCALE GENOMIC DNA]</scope>
    <source>
        <strain evidence="6">CLIB 213 / ATCC 58445 / CBS 680 / CCRC 21525 / NBRC 1098 / NCYC 1416 / NRRL Y-2227</strain>
    </source>
</reference>
<dbReference type="CDD" id="cd02651">
    <property type="entry name" value="nuc_hydro_IU_UC_XIUA"/>
    <property type="match status" value="1"/>
</dbReference>
<dbReference type="PANTHER" id="PTHR12304">
    <property type="entry name" value="INOSINE-URIDINE PREFERRING NUCLEOSIDE HYDROLASE"/>
    <property type="match status" value="1"/>
</dbReference>
<dbReference type="InterPro" id="IPR015910">
    <property type="entry name" value="I/U_nuclsd_hydro_CS"/>
</dbReference>
<dbReference type="SUPFAM" id="SSF53590">
    <property type="entry name" value="Nucleoside hydrolase"/>
    <property type="match status" value="1"/>
</dbReference>
<keyword evidence="3" id="KW-0326">Glycosidase</keyword>
<dbReference type="InterPro" id="IPR023186">
    <property type="entry name" value="IUNH"/>
</dbReference>
<dbReference type="InterPro" id="IPR036452">
    <property type="entry name" value="Ribo_hydro-like"/>
</dbReference>
<dbReference type="Pfam" id="PF01156">
    <property type="entry name" value="IU_nuc_hydro"/>
    <property type="match status" value="1"/>
</dbReference>
<evidence type="ECO:0000256" key="3">
    <source>
        <dbReference type="ARBA" id="ARBA00023295"/>
    </source>
</evidence>
<dbReference type="EMBL" id="HG316458">
    <property type="protein sequence ID" value="CDF89915.1"/>
    <property type="molecule type" value="Genomic_DNA"/>
</dbReference>
<evidence type="ECO:0000259" key="4">
    <source>
        <dbReference type="Pfam" id="PF01156"/>
    </source>
</evidence>
<organism evidence="5 6">
    <name type="scientific">Zygosaccharomyces bailii (strain CLIB 213 / ATCC 58445 / CBS 680 / BCRC 21525 / NBRC 1098 / NCYC 1416 / NRRL Y-2227)</name>
    <dbReference type="NCBI Taxonomy" id="1333698"/>
    <lineage>
        <taxon>Eukaryota</taxon>
        <taxon>Fungi</taxon>
        <taxon>Dikarya</taxon>
        <taxon>Ascomycota</taxon>
        <taxon>Saccharomycotina</taxon>
        <taxon>Saccharomycetes</taxon>
        <taxon>Saccharomycetales</taxon>
        <taxon>Saccharomycetaceae</taxon>
        <taxon>Zygosaccharomyces</taxon>
    </lineage>
</organism>
<dbReference type="Gene3D" id="3.90.245.10">
    <property type="entry name" value="Ribonucleoside hydrolase-like"/>
    <property type="match status" value="1"/>
</dbReference>
<dbReference type="GO" id="GO:0006152">
    <property type="term" value="P:purine nucleoside catabolic process"/>
    <property type="evidence" value="ECO:0007669"/>
    <property type="project" value="TreeGrafter"/>
</dbReference>
<dbReference type="InterPro" id="IPR001910">
    <property type="entry name" value="Inosine/uridine_hydrolase_dom"/>
</dbReference>
<dbReference type="Proteomes" id="UP000019375">
    <property type="component" value="Unassembled WGS sequence"/>
</dbReference>
<keyword evidence="2" id="KW-0378">Hydrolase</keyword>
<sequence length="336" mass="37301">MRIPIWLDCDPGHDDTVAILLGCYHPAFEVLGISASYGNASGPNTTYNARSLLTAIGKAQQIPVYSSALKPWIRKPEYAPDIHGKSGLDGTELLPLPVCGLQEESYLDAMERAILNHEGRISIVVTGPLTSLATVLQQKPYLKQKIKFISIMGGGIEVGNRNRNNSGEFNVWIDPEAANFIFKDPDIKDKCILLALDITHKAIATEDVVANVRGVEANCSNLRQLFYELFQYFAHSYKGAQGFDSGPPLHDPLTLIPLLEFYGWAPSSIVNFEYKRLDLEVDEDNLSPDLGRTRPVREYPSNQDKGIIVGINTNMSFFWEQILKALAEAEKCSTIE</sequence>
<dbReference type="GO" id="GO:0008477">
    <property type="term" value="F:purine nucleosidase activity"/>
    <property type="evidence" value="ECO:0007669"/>
    <property type="project" value="TreeGrafter"/>
</dbReference>
<gene>
    <name evidence="5" type="ORF">BN860_04676g</name>
</gene>
<dbReference type="PANTHER" id="PTHR12304:SF4">
    <property type="entry name" value="URIDINE NUCLEOSIDASE"/>
    <property type="match status" value="1"/>
</dbReference>
<dbReference type="GO" id="GO:0045437">
    <property type="term" value="F:uridine nucleosidase activity"/>
    <property type="evidence" value="ECO:0007669"/>
    <property type="project" value="UniProtKB-ARBA"/>
</dbReference>
<dbReference type="GO" id="GO:0005829">
    <property type="term" value="C:cytosol"/>
    <property type="evidence" value="ECO:0007669"/>
    <property type="project" value="TreeGrafter"/>
</dbReference>
<evidence type="ECO:0000256" key="1">
    <source>
        <dbReference type="ARBA" id="ARBA00009176"/>
    </source>
</evidence>
<protein>
    <submittedName>
        <fullName evidence="5">ZYBA0S05-04676g1_1</fullName>
    </submittedName>
</protein>
<dbReference type="OrthoDB" id="432381at2759"/>
<evidence type="ECO:0000313" key="5">
    <source>
        <dbReference type="EMBL" id="CDF89915.1"/>
    </source>
</evidence>